<dbReference type="GO" id="GO:0030686">
    <property type="term" value="C:90S preribosome"/>
    <property type="evidence" value="ECO:0007669"/>
    <property type="project" value="TreeGrafter"/>
</dbReference>
<dbReference type="InterPro" id="IPR011989">
    <property type="entry name" value="ARM-like"/>
</dbReference>
<feature type="region of interest" description="Disordered" evidence="2">
    <location>
        <begin position="179"/>
        <end position="201"/>
    </location>
</feature>
<name>A0A8C8S092_9SAUR</name>
<evidence type="ECO:0000313" key="4">
    <source>
        <dbReference type="Proteomes" id="UP000694393"/>
    </source>
</evidence>
<organism evidence="3 4">
    <name type="scientific">Pelusios castaneus</name>
    <name type="common">West African mud turtle</name>
    <dbReference type="NCBI Taxonomy" id="367368"/>
    <lineage>
        <taxon>Eukaryota</taxon>
        <taxon>Metazoa</taxon>
        <taxon>Chordata</taxon>
        <taxon>Craniata</taxon>
        <taxon>Vertebrata</taxon>
        <taxon>Euteleostomi</taxon>
        <taxon>Archelosauria</taxon>
        <taxon>Testudinata</taxon>
        <taxon>Testudines</taxon>
        <taxon>Pleurodira</taxon>
        <taxon>Pelomedusidae</taxon>
        <taxon>Pelusios</taxon>
    </lineage>
</organism>
<feature type="region of interest" description="Disordered" evidence="2">
    <location>
        <begin position="1"/>
        <end position="30"/>
    </location>
</feature>
<dbReference type="Proteomes" id="UP000694393">
    <property type="component" value="Unplaced"/>
</dbReference>
<evidence type="ECO:0000313" key="3">
    <source>
        <dbReference type="Ensembl" id="ENSPCEP00000013024.1"/>
    </source>
</evidence>
<dbReference type="Gene3D" id="1.25.10.10">
    <property type="entry name" value="Leucine-rich Repeat Variant"/>
    <property type="match status" value="2"/>
</dbReference>
<keyword evidence="4" id="KW-1185">Reference proteome</keyword>
<dbReference type="GO" id="GO:0005730">
    <property type="term" value="C:nucleolus"/>
    <property type="evidence" value="ECO:0007669"/>
    <property type="project" value="TreeGrafter"/>
</dbReference>
<dbReference type="GO" id="GO:0000472">
    <property type="term" value="P:endonucleolytic cleavage to generate mature 5'-end of SSU-rRNA from (SSU-rRNA, 5.8S rRNA, LSU-rRNA)"/>
    <property type="evidence" value="ECO:0007669"/>
    <property type="project" value="TreeGrafter"/>
</dbReference>
<dbReference type="SMART" id="SM00025">
    <property type="entry name" value="Pumilio"/>
    <property type="match status" value="5"/>
</dbReference>
<dbReference type="InterPro" id="IPR001313">
    <property type="entry name" value="Pumilio_RNA-bd_rpt"/>
</dbReference>
<proteinExistence type="predicted"/>
<dbReference type="GO" id="GO:0030688">
    <property type="term" value="C:preribosome, small subunit precursor"/>
    <property type="evidence" value="ECO:0007669"/>
    <property type="project" value="TreeGrafter"/>
</dbReference>
<dbReference type="Ensembl" id="ENSPCET00000013497.1">
    <property type="protein sequence ID" value="ENSPCEP00000013024.1"/>
    <property type="gene ID" value="ENSPCEG00000010352.1"/>
</dbReference>
<dbReference type="Pfam" id="PF22493">
    <property type="entry name" value="PUF_NOP9"/>
    <property type="match status" value="1"/>
</dbReference>
<reference evidence="3" key="2">
    <citation type="submission" date="2025-09" db="UniProtKB">
        <authorList>
            <consortium name="Ensembl"/>
        </authorList>
    </citation>
    <scope>IDENTIFICATION</scope>
</reference>
<dbReference type="PANTHER" id="PTHR13102">
    <property type="entry name" value="NUCLEOLAR PROTEIN 9"/>
    <property type="match status" value="1"/>
</dbReference>
<dbReference type="GO" id="GO:0003723">
    <property type="term" value="F:RNA binding"/>
    <property type="evidence" value="ECO:0007669"/>
    <property type="project" value="InterPro"/>
</dbReference>
<dbReference type="SUPFAM" id="SSF48371">
    <property type="entry name" value="ARM repeat"/>
    <property type="match status" value="1"/>
</dbReference>
<protein>
    <submittedName>
        <fullName evidence="3">NOP9 nucleolar protein</fullName>
    </submittedName>
</protein>
<dbReference type="InterPro" id="IPR040000">
    <property type="entry name" value="NOP9"/>
</dbReference>
<keyword evidence="1" id="KW-0677">Repeat</keyword>
<dbReference type="GO" id="GO:0000480">
    <property type="term" value="P:endonucleolytic cleavage in 5'-ETS of tricistronic rRNA transcript (SSU-rRNA, 5.8S rRNA, LSU-rRNA)"/>
    <property type="evidence" value="ECO:0007669"/>
    <property type="project" value="TreeGrafter"/>
</dbReference>
<evidence type="ECO:0000256" key="2">
    <source>
        <dbReference type="SAM" id="MobiDB-lite"/>
    </source>
</evidence>
<dbReference type="InterPro" id="IPR016024">
    <property type="entry name" value="ARM-type_fold"/>
</dbReference>
<reference evidence="3" key="1">
    <citation type="submission" date="2025-08" db="UniProtKB">
        <authorList>
            <consortium name="Ensembl"/>
        </authorList>
    </citation>
    <scope>IDENTIFICATION</scope>
</reference>
<dbReference type="AlphaFoldDB" id="A0A8C8S092"/>
<dbReference type="PANTHER" id="PTHR13102:SF0">
    <property type="entry name" value="NUCLEOLAR PROTEIN 9"/>
    <property type="match status" value="1"/>
</dbReference>
<evidence type="ECO:0000256" key="1">
    <source>
        <dbReference type="ARBA" id="ARBA00022737"/>
    </source>
</evidence>
<sequence length="549" mass="58757">MSDAVPDPPRGGGDGRRRQRNERGPRLDPAAAGYFRRAAQSLRAGLEPDNERDLFVTNVLAEAEGWALPLALDSSGSLLLQGLLPEASPAQLAGLLTPLLPALHQAASHPCGAHVLEAALLRVPTLLGEEDAGPLEELVLQMGRAVKTELGAFAKDPHASFVVRTLLQVLGGARVGSDAARGLPGSGPPTVPHRKGAGSQGPTEFEVPASFLALLQEVVTALQEHLAELITHKVASLCLQVALEVLHQKVPQACTELCKAVIGYLSSRNSAASCSPLLVFLKDPTCSRVLDKVLEVSEPRALRALYRRHFRGQLQALAGHGVANFTLQRLIGAASPKLLGKVLAELGPGLEEVMAQGHPGVATALLGACRRHGAGQEEALQLLMEAFHCWEPPARQMSCAPLFASLLAYEAYYKGQEEQPALASVSLHGSLLLQHLLYFADPSLVLHSLAALPPRDLVTLACSPSGSHIYDALLASPTVAHKPRRKVLRGLQGHYVSLACNKHGSRVLDAIWSRASLPAKREIAQELGKNFLPFFSPHFQPWLLSQSWE</sequence>
<dbReference type="GO" id="GO:0000447">
    <property type="term" value="P:endonucleolytic cleavage in ITS1 to separate SSU-rRNA from 5.8S rRNA and LSU-rRNA from tricistronic rRNA transcript (SSU-rRNA, 5.8S rRNA, LSU-rRNA)"/>
    <property type="evidence" value="ECO:0007669"/>
    <property type="project" value="TreeGrafter"/>
</dbReference>
<accession>A0A8C8S092</accession>
<dbReference type="GO" id="GO:0000056">
    <property type="term" value="P:ribosomal small subunit export from nucleus"/>
    <property type="evidence" value="ECO:0007669"/>
    <property type="project" value="TreeGrafter"/>
</dbReference>
<feature type="compositionally biased region" description="Basic and acidic residues" evidence="2">
    <location>
        <begin position="13"/>
        <end position="26"/>
    </location>
</feature>